<keyword evidence="1" id="KW-0812">Transmembrane</keyword>
<dbReference type="EMBL" id="CP002452">
    <property type="protein sequence ID" value="ADV45324.1"/>
    <property type="molecule type" value="Genomic_DNA"/>
</dbReference>
<organism evidence="2 3">
    <name type="scientific">Nitratifractor salsuginis (strain DSM 16511 / JCM 12458 / E9I37-1)</name>
    <dbReference type="NCBI Taxonomy" id="749222"/>
    <lineage>
        <taxon>Bacteria</taxon>
        <taxon>Pseudomonadati</taxon>
        <taxon>Campylobacterota</taxon>
        <taxon>Epsilonproteobacteria</taxon>
        <taxon>Campylobacterales</taxon>
        <taxon>Sulfurovaceae</taxon>
        <taxon>Nitratifractor</taxon>
    </lineage>
</organism>
<feature type="transmembrane region" description="Helical" evidence="1">
    <location>
        <begin position="12"/>
        <end position="33"/>
    </location>
</feature>
<keyword evidence="3" id="KW-1185">Reference proteome</keyword>
<dbReference type="eggNOG" id="COG0506">
    <property type="taxonomic scope" value="Bacteria"/>
</dbReference>
<keyword evidence="1" id="KW-0472">Membrane</keyword>
<proteinExistence type="predicted"/>
<gene>
    <name evidence="2" type="ordered locus">Nitsa_0051</name>
</gene>
<evidence type="ECO:0000313" key="3">
    <source>
        <dbReference type="Proteomes" id="UP000008633"/>
    </source>
</evidence>
<protein>
    <recommendedName>
        <fullName evidence="4">Type II secretion system protein K</fullName>
    </recommendedName>
</protein>
<evidence type="ECO:0000256" key="1">
    <source>
        <dbReference type="SAM" id="Phobius"/>
    </source>
</evidence>
<accession>E6WY76</accession>
<dbReference type="STRING" id="749222.Nitsa_0051"/>
<name>E6WY76_NITSE</name>
<dbReference type="HOGENOM" id="CLU_930104_0_0_7"/>
<dbReference type="OrthoDB" id="5372381at2"/>
<keyword evidence="1" id="KW-1133">Transmembrane helix</keyword>
<reference evidence="2 3" key="1">
    <citation type="journal article" date="2011" name="Stand. Genomic Sci.">
        <title>Complete genome sequence of Nitratifractor salsuginis type strain (E9I37-1).</title>
        <authorList>
            <person name="Anderson I."/>
            <person name="Sikorski J."/>
            <person name="Zeytun A."/>
            <person name="Nolan M."/>
            <person name="Lapidus A."/>
            <person name="Lucas S."/>
            <person name="Hammon N."/>
            <person name="Deshpande S."/>
            <person name="Cheng J.F."/>
            <person name="Tapia R."/>
            <person name="Han C."/>
            <person name="Goodwin L."/>
            <person name="Pitluck S."/>
            <person name="Liolios K."/>
            <person name="Pagani I."/>
            <person name="Ivanova N."/>
            <person name="Huntemann M."/>
            <person name="Mavromatis K."/>
            <person name="Ovchinikova G."/>
            <person name="Pati A."/>
            <person name="Chen A."/>
            <person name="Palaniappan K."/>
            <person name="Land M."/>
            <person name="Hauser L."/>
            <person name="Brambilla E.M."/>
            <person name="Ngatchou-Djao O.D."/>
            <person name="Rohde M."/>
            <person name="Tindall B.J."/>
            <person name="Goker M."/>
            <person name="Detter J.C."/>
            <person name="Woyke T."/>
            <person name="Bristow J."/>
            <person name="Eisen J.A."/>
            <person name="Markowitz V."/>
            <person name="Hugenholtz P."/>
            <person name="Klenk H.P."/>
            <person name="Kyrpides N.C."/>
        </authorList>
    </citation>
    <scope>NUCLEOTIDE SEQUENCE [LARGE SCALE GENOMIC DNA]</scope>
    <source>
        <strain evidence="3">DSM 16511 / JCM 12458 / E9I37-1</strain>
    </source>
</reference>
<dbReference type="RefSeq" id="WP_013553021.1">
    <property type="nucleotide sequence ID" value="NC_014935.1"/>
</dbReference>
<dbReference type="Proteomes" id="UP000008633">
    <property type="component" value="Chromosome"/>
</dbReference>
<evidence type="ECO:0008006" key="4">
    <source>
        <dbReference type="Google" id="ProtNLM"/>
    </source>
</evidence>
<reference evidence="3" key="2">
    <citation type="submission" date="2011-01" db="EMBL/GenBank/DDBJ databases">
        <title>The complete genome of Nitratifractor salsuginis DSM 16511.</title>
        <authorList>
            <consortium name="US DOE Joint Genome Institute (JGI-PGF)"/>
            <person name="Lucas S."/>
            <person name="Copeland A."/>
            <person name="Lapidus A."/>
            <person name="Bruce D."/>
            <person name="Goodwin L."/>
            <person name="Pitluck S."/>
            <person name="Kyrpides N."/>
            <person name="Mavromatis K."/>
            <person name="Ivanova N."/>
            <person name="Mikhailova N."/>
            <person name="Zeytun A."/>
            <person name="Detter J.C."/>
            <person name="Tapia R."/>
            <person name="Han C."/>
            <person name="Land M."/>
            <person name="Hauser L."/>
            <person name="Markowitz V."/>
            <person name="Cheng J.-F."/>
            <person name="Hugenholtz P."/>
            <person name="Woyke T."/>
            <person name="Wu D."/>
            <person name="Tindall B."/>
            <person name="Schuetze A."/>
            <person name="Brambilla E."/>
            <person name="Klenk H.-P."/>
            <person name="Eisen J.A."/>
        </authorList>
    </citation>
    <scope>NUCLEOTIDE SEQUENCE [LARGE SCALE GENOMIC DNA]</scope>
    <source>
        <strain evidence="3">DSM 16511 / JCM 12458 / E9I37-1</strain>
    </source>
</reference>
<evidence type="ECO:0000313" key="2">
    <source>
        <dbReference type="EMBL" id="ADV45324.1"/>
    </source>
</evidence>
<dbReference type="AlphaFoldDB" id="E6WY76"/>
<dbReference type="KEGG" id="nsa:Nitsa_0051"/>
<sequence length="299" mass="34614">MKEARQRKGVTLLITLSVIAAMLALIAVLFGYLQEARDKADSQAALIQSDLIRADVQNFLEKYLKGHPTKSAMRNLYASPVVIMEKEGNYNLTAQCTPLLDRIPLVWLGRNEDGKYQRYYHLALGLFERLAEQAELKEPERLLAMLEAELRGRHLSLGVSDDLDARPFSMTPALFHNLLDDYRFLADDPHVYRIEWSNYFLIQTPGKVPQKLDKDFLNPQTVAYLFNIDPAIVKEDYRLGDLDKFLRSIGEESKRYDWLMGKLPQANVHCELLYSFREGRYNISFDYSKQRILNFELAK</sequence>